<dbReference type="GO" id="GO:0006506">
    <property type="term" value="P:GPI anchor biosynthetic process"/>
    <property type="evidence" value="ECO:0007669"/>
    <property type="project" value="UniProtKB-UniPathway"/>
</dbReference>
<proteinExistence type="inferred from homology"/>
<evidence type="ECO:0000256" key="9">
    <source>
        <dbReference type="SAM" id="Phobius"/>
    </source>
</evidence>
<dbReference type="GO" id="GO:0000506">
    <property type="term" value="C:glycosylphosphatidylinositol-N-acetylglucosaminyltransferase (GPI-GnT) complex"/>
    <property type="evidence" value="ECO:0007669"/>
    <property type="project" value="TreeGrafter"/>
</dbReference>
<dbReference type="InterPro" id="IPR009450">
    <property type="entry name" value="Plno_GlcNAc_GPI2"/>
</dbReference>
<evidence type="ECO:0000313" key="11">
    <source>
        <dbReference type="Proteomes" id="UP000193689"/>
    </source>
</evidence>
<feature type="transmembrane region" description="Helical" evidence="9">
    <location>
        <begin position="392"/>
        <end position="409"/>
    </location>
</feature>
<dbReference type="Proteomes" id="UP000193689">
    <property type="component" value="Unassembled WGS sequence"/>
</dbReference>
<evidence type="ECO:0000256" key="2">
    <source>
        <dbReference type="ARBA" id="ARBA00004687"/>
    </source>
</evidence>
<feature type="transmembrane region" description="Helical" evidence="9">
    <location>
        <begin position="421"/>
        <end position="441"/>
    </location>
</feature>
<feature type="transmembrane region" description="Helical" evidence="9">
    <location>
        <begin position="122"/>
        <end position="150"/>
    </location>
</feature>
<keyword evidence="4" id="KW-0337">GPI-anchor biosynthesis</keyword>
<evidence type="ECO:0000256" key="6">
    <source>
        <dbReference type="ARBA" id="ARBA00022989"/>
    </source>
</evidence>
<sequence length="506" mass="56019">MTTTATRNDDTFPPLTRSATLPIDVGSSVRARSHLAPEDAVNTASLPPRLNGFENNGLHDWGAESLPRRLRSKLGSRSRSRRRKRNWKKILWVKQSYPDNYTDQMTFLDSLQRNPRLQPYDFWPLVADSTVIVQQVCSVIVFVVSFVGIFTERVSPVAVVGWGSFATFVGWLIWDWWVGQEDEDEVLQRQNSHRIRGARHPRPEGGNASTVANTPSAASSVTNLGSTERNPSQANLGSTDRHPAPGNWGSSDRLPSPGNPAVMRQHPGGSATSLQSSTSQTSRNTTDPRDGLKHRPSAPLRRGRTSLRLSTIKSAVLIYFTILGLSPILKSLTRSTSPDSIWAMSFWLLAINIFFYDYSGGVGVKFPASLSTNAALMASTVLASRLPSTGQVFSLTLFSIEVFGLFPVFRRYARHRSWQYHIALTVLLVVGAGGGVGLILGERKDGTWPRRNGLFGVFVGVLIAFVAMGASSWWLIGLQKYKNAMNGPWDQARPIIISRRQWDDDE</sequence>
<feature type="transmembrane region" description="Helical" evidence="9">
    <location>
        <begin position="311"/>
        <end position="329"/>
    </location>
</feature>
<feature type="compositionally biased region" description="Polar residues" evidence="8">
    <location>
        <begin position="207"/>
        <end position="238"/>
    </location>
</feature>
<accession>A0A1Y2E7R3</accession>
<dbReference type="UniPathway" id="UPA00196"/>
<dbReference type="AlphaFoldDB" id="A0A1Y2E7R3"/>
<evidence type="ECO:0000256" key="3">
    <source>
        <dbReference type="ARBA" id="ARBA00008321"/>
    </source>
</evidence>
<comment type="pathway">
    <text evidence="2">Glycolipid biosynthesis; glycosylphosphatidylinositol-anchor biosynthesis.</text>
</comment>
<feature type="compositionally biased region" description="Low complexity" evidence="8">
    <location>
        <begin position="270"/>
        <end position="285"/>
    </location>
</feature>
<comment type="similarity">
    <text evidence="3">Belongs to the PIGC family.</text>
</comment>
<comment type="subcellular location">
    <subcellularLocation>
        <location evidence="1">Membrane</location>
        <topology evidence="1">Multi-pass membrane protein</topology>
    </subcellularLocation>
</comment>
<evidence type="ECO:0000313" key="10">
    <source>
        <dbReference type="EMBL" id="ORY67326.1"/>
    </source>
</evidence>
<feature type="compositionally biased region" description="Basic residues" evidence="8">
    <location>
        <begin position="191"/>
        <end position="200"/>
    </location>
</feature>
<dbReference type="InParanoid" id="A0A1Y2E7R3"/>
<evidence type="ECO:0000256" key="5">
    <source>
        <dbReference type="ARBA" id="ARBA00022692"/>
    </source>
</evidence>
<dbReference type="EMBL" id="MCFJ01000004">
    <property type="protein sequence ID" value="ORY67326.1"/>
    <property type="molecule type" value="Genomic_DNA"/>
</dbReference>
<dbReference type="STRING" id="1141098.A0A1Y2E7R3"/>
<dbReference type="GO" id="GO:0016757">
    <property type="term" value="F:glycosyltransferase activity"/>
    <property type="evidence" value="ECO:0007669"/>
    <property type="project" value="UniProtKB-KW"/>
</dbReference>
<feature type="region of interest" description="Disordered" evidence="8">
    <location>
        <begin position="189"/>
        <end position="304"/>
    </location>
</feature>
<keyword evidence="5 9" id="KW-0812">Transmembrane</keyword>
<name>A0A1Y2E7R3_9PEZI</name>
<dbReference type="PANTHER" id="PTHR12982:SF0">
    <property type="entry name" value="PHOSPHATIDYLINOSITOL N-ACETYLGLUCOSAMINYLTRANSFERASE SUBUNIT C"/>
    <property type="match status" value="1"/>
</dbReference>
<organism evidence="10 11">
    <name type="scientific">Pseudomassariella vexata</name>
    <dbReference type="NCBI Taxonomy" id="1141098"/>
    <lineage>
        <taxon>Eukaryota</taxon>
        <taxon>Fungi</taxon>
        <taxon>Dikarya</taxon>
        <taxon>Ascomycota</taxon>
        <taxon>Pezizomycotina</taxon>
        <taxon>Sordariomycetes</taxon>
        <taxon>Xylariomycetidae</taxon>
        <taxon>Amphisphaeriales</taxon>
        <taxon>Pseudomassariaceae</taxon>
        <taxon>Pseudomassariella</taxon>
    </lineage>
</organism>
<dbReference type="GeneID" id="63771805"/>
<evidence type="ECO:0000256" key="7">
    <source>
        <dbReference type="ARBA" id="ARBA00023136"/>
    </source>
</evidence>
<evidence type="ECO:0000256" key="1">
    <source>
        <dbReference type="ARBA" id="ARBA00004141"/>
    </source>
</evidence>
<keyword evidence="11" id="KW-1185">Reference proteome</keyword>
<feature type="compositionally biased region" description="Basic residues" evidence="8">
    <location>
        <begin position="294"/>
        <end position="304"/>
    </location>
</feature>
<dbReference type="OrthoDB" id="196709at2759"/>
<gene>
    <name evidence="10" type="ORF">BCR38DRAFT_338166</name>
</gene>
<comment type="caution">
    <text evidence="10">The sequence shown here is derived from an EMBL/GenBank/DDBJ whole genome shotgun (WGS) entry which is preliminary data.</text>
</comment>
<dbReference type="RefSeq" id="XP_040717950.1">
    <property type="nucleotide sequence ID" value="XM_040855593.1"/>
</dbReference>
<feature type="transmembrane region" description="Helical" evidence="9">
    <location>
        <begin position="453"/>
        <end position="476"/>
    </location>
</feature>
<dbReference type="Pfam" id="PF06432">
    <property type="entry name" value="GPI2"/>
    <property type="match status" value="1"/>
</dbReference>
<protein>
    <submittedName>
        <fullName evidence="10">Phosphatidylinositol N-acetylglucosaminyltransferase-domain-containing protein</fullName>
    </submittedName>
</protein>
<keyword evidence="10" id="KW-0328">Glycosyltransferase</keyword>
<evidence type="ECO:0000256" key="4">
    <source>
        <dbReference type="ARBA" id="ARBA00022502"/>
    </source>
</evidence>
<keyword evidence="6 9" id="KW-1133">Transmembrane helix</keyword>
<dbReference type="PANTHER" id="PTHR12982">
    <property type="entry name" value="PHOSPHATIDYLINOSITOL GLYCAN, CLASS C"/>
    <property type="match status" value="1"/>
</dbReference>
<reference evidence="10 11" key="1">
    <citation type="submission" date="2016-07" db="EMBL/GenBank/DDBJ databases">
        <title>Pervasive Adenine N6-methylation of Active Genes in Fungi.</title>
        <authorList>
            <consortium name="DOE Joint Genome Institute"/>
            <person name="Mondo S.J."/>
            <person name="Dannebaum R.O."/>
            <person name="Kuo R.C."/>
            <person name="Labutti K."/>
            <person name="Haridas S."/>
            <person name="Kuo A."/>
            <person name="Salamov A."/>
            <person name="Ahrendt S.R."/>
            <person name="Lipzen A."/>
            <person name="Sullivan W."/>
            <person name="Andreopoulos W.B."/>
            <person name="Clum A."/>
            <person name="Lindquist E."/>
            <person name="Daum C."/>
            <person name="Ramamoorthy G.K."/>
            <person name="Gryganskyi A."/>
            <person name="Culley D."/>
            <person name="Magnuson J.K."/>
            <person name="James T.Y."/>
            <person name="O'Malley M.A."/>
            <person name="Stajich J.E."/>
            <person name="Spatafora J.W."/>
            <person name="Visel A."/>
            <person name="Grigoriev I.V."/>
        </authorList>
    </citation>
    <scope>NUCLEOTIDE SEQUENCE [LARGE SCALE GENOMIC DNA]</scope>
    <source>
        <strain evidence="10 11">CBS 129021</strain>
    </source>
</reference>
<evidence type="ECO:0000256" key="8">
    <source>
        <dbReference type="SAM" id="MobiDB-lite"/>
    </source>
</evidence>
<keyword evidence="7 9" id="KW-0472">Membrane</keyword>
<feature type="transmembrane region" description="Helical" evidence="9">
    <location>
        <begin position="341"/>
        <end position="359"/>
    </location>
</feature>
<keyword evidence="10" id="KW-0808">Transferase</keyword>
<feature type="transmembrane region" description="Helical" evidence="9">
    <location>
        <begin position="156"/>
        <end position="174"/>
    </location>
</feature>